<dbReference type="GO" id="GO:0000123">
    <property type="term" value="C:histone acetyltransferase complex"/>
    <property type="evidence" value="ECO:0007669"/>
    <property type="project" value="TreeGrafter"/>
</dbReference>
<dbReference type="CDD" id="cd18983">
    <property type="entry name" value="CBD_MSL3_like"/>
    <property type="match status" value="1"/>
</dbReference>
<feature type="coiled-coil region" evidence="6">
    <location>
        <begin position="100"/>
        <end position="140"/>
    </location>
</feature>
<sequence length="251" mass="29569">MANDKDKDKVKFLYQDGETVLCYHGPLLYEAKCVRSETRNKAPHYLIHYSGWNKSWDEWVTCPRVLKYNEENLKKQQELLATHGTSKIASKIKSNSRKHVNSMLEKNADLEKLTQEERENKKKKQKVEDSNELIDNYKVQSEIAIKIPQELQKILLDDFENISNNKSIKEILDEYTNFKLEKKFDKNIITEIVEGIKDYFDTAILCRLLYKSEKSQYNELTKNSTKKPNEIYGCVHLLRLLGNFVHFLTIK</sequence>
<comment type="caution">
    <text evidence="8">The sequence shown here is derived from an EMBL/GenBank/DDBJ whole genome shotgun (WGS) entry which is preliminary data.</text>
</comment>
<dbReference type="GO" id="GO:0006325">
    <property type="term" value="P:chromatin organization"/>
    <property type="evidence" value="ECO:0007669"/>
    <property type="project" value="UniProtKB-KW"/>
</dbReference>
<dbReference type="SMART" id="SM00298">
    <property type="entry name" value="CHROMO"/>
    <property type="match status" value="1"/>
</dbReference>
<protein>
    <submittedName>
        <fullName evidence="8">Mortality factor 4 1 isoform X2</fullName>
    </submittedName>
</protein>
<dbReference type="Gene3D" id="1.10.274.30">
    <property type="entry name" value="MRG domain"/>
    <property type="match status" value="1"/>
</dbReference>
<dbReference type="PROSITE" id="PS51640">
    <property type="entry name" value="MRG"/>
    <property type="match status" value="1"/>
</dbReference>
<evidence type="ECO:0000256" key="4">
    <source>
        <dbReference type="ARBA" id="ARBA00023163"/>
    </source>
</evidence>
<dbReference type="PANTHER" id="PTHR10880:SF15">
    <property type="entry name" value="MSL COMPLEX SUBUNIT 3"/>
    <property type="match status" value="1"/>
</dbReference>
<keyword evidence="9" id="KW-1185">Reference proteome</keyword>
<keyword evidence="2" id="KW-0156">Chromatin regulator</keyword>
<dbReference type="Proteomes" id="UP000276133">
    <property type="component" value="Unassembled WGS sequence"/>
</dbReference>
<dbReference type="InterPro" id="IPR026541">
    <property type="entry name" value="MRG_dom"/>
</dbReference>
<dbReference type="PANTHER" id="PTHR10880">
    <property type="entry name" value="MORTALITY FACTOR 4-LIKE PROTEIN"/>
    <property type="match status" value="1"/>
</dbReference>
<reference evidence="8 9" key="1">
    <citation type="journal article" date="2018" name="Sci. Rep.">
        <title>Genomic signatures of local adaptation to the degree of environmental predictability in rotifers.</title>
        <authorList>
            <person name="Franch-Gras L."/>
            <person name="Hahn C."/>
            <person name="Garcia-Roger E.M."/>
            <person name="Carmona M.J."/>
            <person name="Serra M."/>
            <person name="Gomez A."/>
        </authorList>
    </citation>
    <scope>NUCLEOTIDE SEQUENCE [LARGE SCALE GENOMIC DNA]</scope>
    <source>
        <strain evidence="8">HYR1</strain>
    </source>
</reference>
<proteinExistence type="predicted"/>
<keyword evidence="4" id="KW-0804">Transcription</keyword>
<feature type="domain" description="Chromo" evidence="7">
    <location>
        <begin position="13"/>
        <end position="74"/>
    </location>
</feature>
<dbReference type="InterPro" id="IPR008676">
    <property type="entry name" value="MRG"/>
</dbReference>
<evidence type="ECO:0000256" key="2">
    <source>
        <dbReference type="ARBA" id="ARBA00022853"/>
    </source>
</evidence>
<dbReference type="InterPro" id="IPR038217">
    <property type="entry name" value="MRG_C_sf"/>
</dbReference>
<keyword evidence="3" id="KW-0805">Transcription regulation</keyword>
<dbReference type="EMBL" id="REGN01001368">
    <property type="protein sequence ID" value="RNA35159.1"/>
    <property type="molecule type" value="Genomic_DNA"/>
</dbReference>
<organism evidence="8 9">
    <name type="scientific">Brachionus plicatilis</name>
    <name type="common">Marine rotifer</name>
    <name type="synonym">Brachionus muelleri</name>
    <dbReference type="NCBI Taxonomy" id="10195"/>
    <lineage>
        <taxon>Eukaryota</taxon>
        <taxon>Metazoa</taxon>
        <taxon>Spiralia</taxon>
        <taxon>Gnathifera</taxon>
        <taxon>Rotifera</taxon>
        <taxon>Eurotatoria</taxon>
        <taxon>Monogononta</taxon>
        <taxon>Pseudotrocha</taxon>
        <taxon>Ploima</taxon>
        <taxon>Brachionidae</taxon>
        <taxon>Brachionus</taxon>
    </lineage>
</organism>
<evidence type="ECO:0000259" key="7">
    <source>
        <dbReference type="SMART" id="SM00298"/>
    </source>
</evidence>
<dbReference type="SUPFAM" id="SSF54160">
    <property type="entry name" value="Chromo domain-like"/>
    <property type="match status" value="1"/>
</dbReference>
<gene>
    <name evidence="8" type="ORF">BpHYR1_018167</name>
</gene>
<dbReference type="InterPro" id="IPR016197">
    <property type="entry name" value="Chromo-like_dom_sf"/>
</dbReference>
<keyword evidence="5" id="KW-0539">Nucleus</keyword>
<name>A0A3M7SHF9_BRAPC</name>
<keyword evidence="6" id="KW-0175">Coiled coil</keyword>
<dbReference type="STRING" id="10195.A0A3M7SHF9"/>
<comment type="subcellular location">
    <subcellularLocation>
        <location evidence="1">Nucleus</location>
    </subcellularLocation>
</comment>
<accession>A0A3M7SHF9</accession>
<dbReference type="Pfam" id="PF05712">
    <property type="entry name" value="MRG"/>
    <property type="match status" value="1"/>
</dbReference>
<dbReference type="GO" id="GO:0005634">
    <property type="term" value="C:nucleus"/>
    <property type="evidence" value="ECO:0007669"/>
    <property type="project" value="UniProtKB-SubCell"/>
</dbReference>
<evidence type="ECO:0000256" key="5">
    <source>
        <dbReference type="ARBA" id="ARBA00023242"/>
    </source>
</evidence>
<dbReference type="OrthoDB" id="124855at2759"/>
<evidence type="ECO:0000256" key="3">
    <source>
        <dbReference type="ARBA" id="ARBA00023015"/>
    </source>
</evidence>
<dbReference type="InterPro" id="IPR000953">
    <property type="entry name" value="Chromo/chromo_shadow_dom"/>
</dbReference>
<dbReference type="Gene3D" id="2.30.30.140">
    <property type="match status" value="1"/>
</dbReference>
<dbReference type="Pfam" id="PF22732">
    <property type="entry name" value="MSL3_chromo-like"/>
    <property type="match status" value="1"/>
</dbReference>
<evidence type="ECO:0000313" key="9">
    <source>
        <dbReference type="Proteomes" id="UP000276133"/>
    </source>
</evidence>
<evidence type="ECO:0000256" key="6">
    <source>
        <dbReference type="SAM" id="Coils"/>
    </source>
</evidence>
<dbReference type="AlphaFoldDB" id="A0A3M7SHF9"/>
<dbReference type="GO" id="GO:0006355">
    <property type="term" value="P:regulation of DNA-templated transcription"/>
    <property type="evidence" value="ECO:0007669"/>
    <property type="project" value="InterPro"/>
</dbReference>
<evidence type="ECO:0000313" key="8">
    <source>
        <dbReference type="EMBL" id="RNA35159.1"/>
    </source>
</evidence>
<dbReference type="InterPro" id="IPR053820">
    <property type="entry name" value="MSL3_chromo-like"/>
</dbReference>
<evidence type="ECO:0000256" key="1">
    <source>
        <dbReference type="ARBA" id="ARBA00004123"/>
    </source>
</evidence>